<dbReference type="InterPro" id="IPR003838">
    <property type="entry name" value="ABC3_permease_C"/>
</dbReference>
<evidence type="ECO:0000259" key="8">
    <source>
        <dbReference type="Pfam" id="PF12704"/>
    </source>
</evidence>
<name>A0A285IVC5_9GAMM</name>
<dbReference type="PANTHER" id="PTHR30572">
    <property type="entry name" value="MEMBRANE COMPONENT OF TRANSPORTER-RELATED"/>
    <property type="match status" value="1"/>
</dbReference>
<dbReference type="RefSeq" id="WP_097110972.1">
    <property type="nucleotide sequence ID" value="NZ_OBEB01000003.1"/>
</dbReference>
<organism evidence="9 10">
    <name type="scientific">Arsukibacterium tuosuense</name>
    <dbReference type="NCBI Taxonomy" id="1323745"/>
    <lineage>
        <taxon>Bacteria</taxon>
        <taxon>Pseudomonadati</taxon>
        <taxon>Pseudomonadota</taxon>
        <taxon>Gammaproteobacteria</taxon>
        <taxon>Chromatiales</taxon>
        <taxon>Chromatiaceae</taxon>
        <taxon>Arsukibacterium</taxon>
    </lineage>
</organism>
<reference evidence="10" key="1">
    <citation type="submission" date="2017-09" db="EMBL/GenBank/DDBJ databases">
        <authorList>
            <person name="Varghese N."/>
            <person name="Submissions S."/>
        </authorList>
    </citation>
    <scope>NUCLEOTIDE SEQUENCE [LARGE SCALE GENOMIC DNA]</scope>
    <source>
        <strain evidence="10">CGMCC 1.12461</strain>
    </source>
</reference>
<feature type="transmembrane region" description="Helical" evidence="6">
    <location>
        <begin position="311"/>
        <end position="337"/>
    </location>
</feature>
<evidence type="ECO:0000313" key="10">
    <source>
        <dbReference type="Proteomes" id="UP000219353"/>
    </source>
</evidence>
<evidence type="ECO:0000256" key="6">
    <source>
        <dbReference type="SAM" id="Phobius"/>
    </source>
</evidence>
<dbReference type="Proteomes" id="UP000219353">
    <property type="component" value="Unassembled WGS sequence"/>
</dbReference>
<gene>
    <name evidence="9" type="ORF">SAMN06297280_1696</name>
</gene>
<evidence type="ECO:0000259" key="7">
    <source>
        <dbReference type="Pfam" id="PF02687"/>
    </source>
</evidence>
<dbReference type="InterPro" id="IPR025857">
    <property type="entry name" value="MacB_PCD"/>
</dbReference>
<keyword evidence="4 6" id="KW-1133">Transmembrane helix</keyword>
<feature type="domain" description="MacB-like periplasmic core" evidence="8">
    <location>
        <begin position="23"/>
        <end position="268"/>
    </location>
</feature>
<dbReference type="OrthoDB" id="8735006at2"/>
<comment type="subcellular location">
    <subcellularLocation>
        <location evidence="1">Cell membrane</location>
        <topology evidence="1">Multi-pass membrane protein</topology>
    </subcellularLocation>
</comment>
<feature type="transmembrane region" description="Helical" evidence="6">
    <location>
        <begin position="358"/>
        <end position="389"/>
    </location>
</feature>
<accession>A0A285IVC5</accession>
<keyword evidence="10" id="KW-1185">Reference proteome</keyword>
<dbReference type="GO" id="GO:0022857">
    <property type="term" value="F:transmembrane transporter activity"/>
    <property type="evidence" value="ECO:0007669"/>
    <property type="project" value="TreeGrafter"/>
</dbReference>
<protein>
    <submittedName>
        <fullName evidence="9">Putative ABC transport system permease protein</fullName>
    </submittedName>
</protein>
<keyword evidence="2" id="KW-1003">Cell membrane</keyword>
<evidence type="ECO:0000256" key="5">
    <source>
        <dbReference type="ARBA" id="ARBA00023136"/>
    </source>
</evidence>
<dbReference type="EMBL" id="OBEB01000003">
    <property type="protein sequence ID" value="SNY50881.1"/>
    <property type="molecule type" value="Genomic_DNA"/>
</dbReference>
<dbReference type="Pfam" id="PF02687">
    <property type="entry name" value="FtsX"/>
    <property type="match status" value="1"/>
</dbReference>
<dbReference type="GO" id="GO:0005886">
    <property type="term" value="C:plasma membrane"/>
    <property type="evidence" value="ECO:0007669"/>
    <property type="project" value="UniProtKB-SubCell"/>
</dbReference>
<dbReference type="PANTHER" id="PTHR30572:SF18">
    <property type="entry name" value="ABC-TYPE MACROLIDE FAMILY EXPORT SYSTEM PERMEASE COMPONENT 2"/>
    <property type="match status" value="1"/>
</dbReference>
<proteinExistence type="predicted"/>
<keyword evidence="3 6" id="KW-0812">Transmembrane</keyword>
<feature type="domain" description="ABC3 transporter permease C-terminal" evidence="7">
    <location>
        <begin position="314"/>
        <end position="427"/>
    </location>
</feature>
<sequence>MDNLLHVFALAIRNIKRAPLPYLLTVLILSLGLGMFFSNATLYYWLNHDPLPHKSQTLFYPQINATLQPCDSCTEPLRVLSYQDVQKLSSSGIPSAQAAMFQSAGYARLPENTRQSPTPVALRITQRDFFTLFDVPFLHGERWADNSARRELILSKASAERFFGRTNVVGEALQLGNELYTITGVLDDWTMLPRLYDVANGLNSAQSADIYLPWETAYDLGIKSNTTTMSRDSRNYSDNFAVNGREGDFFQAQFWVQLDTADQVSAYRQFMQQLVQSEKEAGRHPRPEGNRLTNILDITEHFNARNRQLDAFALVSLLFLLVCLFNASHLSLNRYLASQYEFGLRRALGASRGQLQQLILADVAVNAAVALLLSLTVAMVAMALINHLLPATRNLTSWSPAMLFAMAATALAASYIVSLYPAIRASFGSLNRQLK</sequence>
<evidence type="ECO:0000256" key="3">
    <source>
        <dbReference type="ARBA" id="ARBA00022692"/>
    </source>
</evidence>
<feature type="transmembrane region" description="Helical" evidence="6">
    <location>
        <begin position="20"/>
        <end position="46"/>
    </location>
</feature>
<feature type="transmembrane region" description="Helical" evidence="6">
    <location>
        <begin position="401"/>
        <end position="423"/>
    </location>
</feature>
<evidence type="ECO:0000256" key="4">
    <source>
        <dbReference type="ARBA" id="ARBA00022989"/>
    </source>
</evidence>
<dbReference type="Pfam" id="PF12704">
    <property type="entry name" value="MacB_PCD"/>
    <property type="match status" value="1"/>
</dbReference>
<keyword evidence="5 6" id="KW-0472">Membrane</keyword>
<evidence type="ECO:0000256" key="2">
    <source>
        <dbReference type="ARBA" id="ARBA00022475"/>
    </source>
</evidence>
<evidence type="ECO:0000313" key="9">
    <source>
        <dbReference type="EMBL" id="SNY50881.1"/>
    </source>
</evidence>
<dbReference type="AlphaFoldDB" id="A0A285IVC5"/>
<evidence type="ECO:0000256" key="1">
    <source>
        <dbReference type="ARBA" id="ARBA00004651"/>
    </source>
</evidence>
<dbReference type="InterPro" id="IPR050250">
    <property type="entry name" value="Macrolide_Exporter_MacB"/>
</dbReference>